<evidence type="ECO:0000256" key="1">
    <source>
        <dbReference type="SAM" id="Phobius"/>
    </source>
</evidence>
<evidence type="ECO:0000313" key="2">
    <source>
        <dbReference type="EMBL" id="KAJ7714649.1"/>
    </source>
</evidence>
<gene>
    <name evidence="2" type="ORF">B0H16DRAFT_1477878</name>
</gene>
<protein>
    <submittedName>
        <fullName evidence="2">Uncharacterized protein</fullName>
    </submittedName>
</protein>
<dbReference type="Proteomes" id="UP001215598">
    <property type="component" value="Unassembled WGS sequence"/>
</dbReference>
<keyword evidence="1" id="KW-0812">Transmembrane</keyword>
<dbReference type="EMBL" id="JARKIB010000321">
    <property type="protein sequence ID" value="KAJ7714649.1"/>
    <property type="molecule type" value="Genomic_DNA"/>
</dbReference>
<keyword evidence="3" id="KW-1185">Reference proteome</keyword>
<reference evidence="2" key="1">
    <citation type="submission" date="2023-03" db="EMBL/GenBank/DDBJ databases">
        <title>Massive genome expansion in bonnet fungi (Mycena s.s.) driven by repeated elements and novel gene families across ecological guilds.</title>
        <authorList>
            <consortium name="Lawrence Berkeley National Laboratory"/>
            <person name="Harder C.B."/>
            <person name="Miyauchi S."/>
            <person name="Viragh M."/>
            <person name="Kuo A."/>
            <person name="Thoen E."/>
            <person name="Andreopoulos B."/>
            <person name="Lu D."/>
            <person name="Skrede I."/>
            <person name="Drula E."/>
            <person name="Henrissat B."/>
            <person name="Morin E."/>
            <person name="Kohler A."/>
            <person name="Barry K."/>
            <person name="LaButti K."/>
            <person name="Morin E."/>
            <person name="Salamov A."/>
            <person name="Lipzen A."/>
            <person name="Mereny Z."/>
            <person name="Hegedus B."/>
            <person name="Baldrian P."/>
            <person name="Stursova M."/>
            <person name="Weitz H."/>
            <person name="Taylor A."/>
            <person name="Grigoriev I.V."/>
            <person name="Nagy L.G."/>
            <person name="Martin F."/>
            <person name="Kauserud H."/>
        </authorList>
    </citation>
    <scope>NUCLEOTIDE SEQUENCE</scope>
    <source>
        <strain evidence="2">CBHHK182m</strain>
    </source>
</reference>
<comment type="caution">
    <text evidence="2">The sequence shown here is derived from an EMBL/GenBank/DDBJ whole genome shotgun (WGS) entry which is preliminary data.</text>
</comment>
<feature type="transmembrane region" description="Helical" evidence="1">
    <location>
        <begin position="45"/>
        <end position="64"/>
    </location>
</feature>
<accession>A0AAD7H7Z5</accession>
<evidence type="ECO:0000313" key="3">
    <source>
        <dbReference type="Proteomes" id="UP001215598"/>
    </source>
</evidence>
<name>A0AAD7H7Z5_9AGAR</name>
<keyword evidence="1" id="KW-0472">Membrane</keyword>
<keyword evidence="1" id="KW-1133">Transmembrane helix</keyword>
<sequence length="115" mass="12890">MQRLWWSSFTTMLAIGFLLGPIFSPRQWGGFIPESGASLYDLDQAAAFAVGGVMPLVLSVKPLLKWVLARYRNRGARAAETCKHLLLGAVIPPRQFKFRASGWDPILIQFELRLS</sequence>
<dbReference type="AlphaFoldDB" id="A0AAD7H7Z5"/>
<organism evidence="2 3">
    <name type="scientific">Mycena metata</name>
    <dbReference type="NCBI Taxonomy" id="1033252"/>
    <lineage>
        <taxon>Eukaryota</taxon>
        <taxon>Fungi</taxon>
        <taxon>Dikarya</taxon>
        <taxon>Basidiomycota</taxon>
        <taxon>Agaricomycotina</taxon>
        <taxon>Agaricomycetes</taxon>
        <taxon>Agaricomycetidae</taxon>
        <taxon>Agaricales</taxon>
        <taxon>Marasmiineae</taxon>
        <taxon>Mycenaceae</taxon>
        <taxon>Mycena</taxon>
    </lineage>
</organism>
<proteinExistence type="predicted"/>